<evidence type="ECO:0000259" key="1">
    <source>
        <dbReference type="PROSITE" id="PS51677"/>
    </source>
</evidence>
<dbReference type="GO" id="GO:0016810">
    <property type="term" value="F:hydrolase activity, acting on carbon-nitrogen (but not peptide) bonds"/>
    <property type="evidence" value="ECO:0007669"/>
    <property type="project" value="InterPro"/>
</dbReference>
<dbReference type="Proteomes" id="UP001189143">
    <property type="component" value="Unassembled WGS sequence"/>
</dbReference>
<evidence type="ECO:0000313" key="3">
    <source>
        <dbReference type="EMBL" id="CAI3687965.1"/>
    </source>
</evidence>
<dbReference type="Proteomes" id="UP000431451">
    <property type="component" value="Unassembled WGS sequence"/>
</dbReference>
<accession>A0A2A7MD18</accession>
<dbReference type="SUPFAM" id="SSF88713">
    <property type="entry name" value="Glycoside hydrolase/deacetylase"/>
    <property type="match status" value="1"/>
</dbReference>
<dbReference type="InterPro" id="IPR011330">
    <property type="entry name" value="Glyco_hydro/deAcase_b/a-brl"/>
</dbReference>
<evidence type="ECO:0000313" key="7">
    <source>
        <dbReference type="Proteomes" id="UP000431451"/>
    </source>
</evidence>
<dbReference type="InterPro" id="IPR002509">
    <property type="entry name" value="NODB_dom"/>
</dbReference>
<dbReference type="EC" id="3.5.1.104" evidence="5"/>
<dbReference type="GO" id="GO:0005975">
    <property type="term" value="P:carbohydrate metabolic process"/>
    <property type="evidence" value="ECO:0007669"/>
    <property type="project" value="InterPro"/>
</dbReference>
<dbReference type="Pfam" id="PF01522">
    <property type="entry name" value="Polysacc_deac_1"/>
    <property type="match status" value="1"/>
</dbReference>
<keyword evidence="5" id="KW-0378">Hydrolase</keyword>
<evidence type="ECO:0000313" key="4">
    <source>
        <dbReference type="EMBL" id="PEG29460.1"/>
    </source>
</evidence>
<keyword evidence="6" id="KW-1185">Reference proteome</keyword>
<proteinExistence type="predicted"/>
<dbReference type="AlphaFoldDB" id="A0A2A7MD18"/>
<dbReference type="OrthoDB" id="258610at2"/>
<dbReference type="EMBL" id="CAKJVE010000004">
    <property type="protein sequence ID" value="CAG9711494.1"/>
    <property type="molecule type" value="Genomic_DNA"/>
</dbReference>
<reference evidence="5 7" key="2">
    <citation type="submission" date="2018-06" db="EMBL/GenBank/DDBJ databases">
        <authorList>
            <consortium name="IHU Genomes"/>
        </authorList>
    </citation>
    <scope>NUCLEOTIDE SEQUENCE [LARGE SCALE GENOMIC DNA]</scope>
    <source>
        <strain evidence="5 7">NEC25</strain>
    </source>
</reference>
<dbReference type="EMBL" id="UWJD01000001">
    <property type="protein sequence ID" value="VCT82868.1"/>
    <property type="molecule type" value="Genomic_DNA"/>
</dbReference>
<dbReference type="EMBL" id="PDCJ01000004">
    <property type="protein sequence ID" value="PEG29460.1"/>
    <property type="molecule type" value="Genomic_DNA"/>
</dbReference>
<dbReference type="Proteomes" id="UP000789738">
    <property type="component" value="Unassembled WGS sequence"/>
</dbReference>
<reference evidence="2" key="3">
    <citation type="submission" date="2021-10" db="EMBL/GenBank/DDBJ databases">
        <authorList>
            <person name="Mesa V."/>
        </authorList>
    </citation>
    <scope>NUCLEOTIDE SEQUENCE</scope>
    <source>
        <strain evidence="2">CC3_PB</strain>
    </source>
</reference>
<dbReference type="STRING" id="137838.GCA_001458595_00700"/>
<feature type="domain" description="NodB homology" evidence="1">
    <location>
        <begin position="99"/>
        <end position="296"/>
    </location>
</feature>
<dbReference type="CDD" id="cd10944">
    <property type="entry name" value="CE4_SmPgdA_like"/>
    <property type="match status" value="1"/>
</dbReference>
<dbReference type="Gene3D" id="3.20.20.370">
    <property type="entry name" value="Glycoside hydrolase/deacetylase"/>
    <property type="match status" value="1"/>
</dbReference>
<dbReference type="Proteomes" id="UP000220840">
    <property type="component" value="Unassembled WGS sequence"/>
</dbReference>
<dbReference type="InterPro" id="IPR050248">
    <property type="entry name" value="Polysacc_deacetylase_ArnD"/>
</dbReference>
<evidence type="ECO:0000313" key="6">
    <source>
        <dbReference type="Proteomes" id="UP000220840"/>
    </source>
</evidence>
<organism evidence="4 6">
    <name type="scientific">Clostridium neonatale</name>
    <dbReference type="NCBI Taxonomy" id="137838"/>
    <lineage>
        <taxon>Bacteria</taxon>
        <taxon>Bacillati</taxon>
        <taxon>Bacillota</taxon>
        <taxon>Clostridia</taxon>
        <taxon>Eubacteriales</taxon>
        <taxon>Clostridiaceae</taxon>
        <taxon>Clostridium</taxon>
    </lineage>
</organism>
<dbReference type="RefSeq" id="WP_058293645.1">
    <property type="nucleotide sequence ID" value="NZ_CAKJVD010000016.1"/>
</dbReference>
<dbReference type="PANTHER" id="PTHR10587">
    <property type="entry name" value="GLYCOSYL TRANSFERASE-RELATED"/>
    <property type="match status" value="1"/>
</dbReference>
<dbReference type="GeneID" id="68875774"/>
<dbReference type="EMBL" id="CAMTCP010000282">
    <property type="protein sequence ID" value="CAI3687965.1"/>
    <property type="molecule type" value="Genomic_DNA"/>
</dbReference>
<dbReference type="PROSITE" id="PS51677">
    <property type="entry name" value="NODB"/>
    <property type="match status" value="1"/>
</dbReference>
<name>A0A2A7MD18_9CLOT</name>
<evidence type="ECO:0000313" key="5">
    <source>
        <dbReference type="EMBL" id="VCT82868.1"/>
    </source>
</evidence>
<reference evidence="3" key="4">
    <citation type="submission" date="2022-10" db="EMBL/GenBank/DDBJ databases">
        <authorList>
            <person name="Aires J."/>
            <person name="Mesa V."/>
        </authorList>
    </citation>
    <scope>NUCLEOTIDE SEQUENCE</scope>
    <source>
        <strain evidence="3">Clostridium neonatale JD116</strain>
    </source>
</reference>
<evidence type="ECO:0000313" key="2">
    <source>
        <dbReference type="EMBL" id="CAG9711494.1"/>
    </source>
</evidence>
<reference evidence="4 6" key="1">
    <citation type="submission" date="2017-10" db="EMBL/GenBank/DDBJ databases">
        <title>Effective Description of Clostridium neonatale sp. nov. linked to necrotizing enterocolitis in neonates and a clarification of species assignable to the genus Clostridium (Prazmowski 1880) emend. Lawson and Rainey 2016.</title>
        <authorList>
            <person name="Bernard K."/>
            <person name="Burdz T."/>
            <person name="Wiebe D."/>
            <person name="Balcewich B."/>
            <person name="Alfa M."/>
            <person name="Bernier A.-M."/>
        </authorList>
    </citation>
    <scope>NUCLEOTIDE SEQUENCE [LARGE SCALE GENOMIC DNA]</scope>
    <source>
        <strain evidence="4 6">LCDC99A005</strain>
    </source>
</reference>
<dbReference type="PANTHER" id="PTHR10587:SF125">
    <property type="entry name" value="POLYSACCHARIDE DEACETYLASE YHEN-RELATED"/>
    <property type="match status" value="1"/>
</dbReference>
<sequence>MGTRSNRNKMIRKKNRYMFNFIILFMLLGIIVMGVSANIALKLFRNLATANAETSFGGESKSSDEDISKDSHADDVAFLEKYLYQQQMGLMPDGADGKKVVYLTFDDGPSETVTPKILDILKAENVKATFFVLGNSIDSSEESKNILKREVSEGHSIGNHTYSHNYSYLYPNRIINVENFMDDIEKANKSIKAVLGEDFVVRAIRFPGGYMSWKDKDGINDILKEKGYYHIDWNSLSKDAEGGYKSSEQLLEEVKSSVSGREKAVILMHDNYGKEETAKALPEIIDYLKEQGYEFRTIK</sequence>
<protein>
    <submittedName>
        <fullName evidence="5">Peptidoglycan-N-acetylglucosamine deacetylase</fullName>
        <ecNumber evidence="5">3.5.1.104</ecNumber>
    </submittedName>
    <submittedName>
        <fullName evidence="4">Polysaccharide deacetylase</fullName>
    </submittedName>
</protein>
<gene>
    <name evidence="5" type="primary">pgdA_1</name>
    <name evidence="3" type="ORF">CNEO2_800001</name>
    <name evidence="2" type="ORF">CNEO_45351</name>
    <name evidence="5" type="ORF">CNEONATNEC25_00455</name>
    <name evidence="4" type="ORF">CQ394_19075</name>
</gene>